<keyword evidence="1" id="KW-0472">Membrane</keyword>
<dbReference type="PANTHER" id="PTHR34473">
    <property type="entry name" value="UPF0699 TRANSMEMBRANE PROTEIN YDBS"/>
    <property type="match status" value="1"/>
</dbReference>
<protein>
    <submittedName>
        <fullName evidence="3">Membrane protein</fullName>
    </submittedName>
</protein>
<dbReference type="EMBL" id="JADBEJ010000004">
    <property type="protein sequence ID" value="MBE1575873.1"/>
    <property type="molecule type" value="Genomic_DNA"/>
</dbReference>
<comment type="caution">
    <text evidence="3">The sequence shown here is derived from an EMBL/GenBank/DDBJ whole genome shotgun (WGS) entry which is preliminary data.</text>
</comment>
<feature type="transmembrane region" description="Helical" evidence="1">
    <location>
        <begin position="48"/>
        <end position="68"/>
    </location>
</feature>
<organism evidence="3 4">
    <name type="scientific">Amycolatopsis roodepoortensis</name>
    <dbReference type="NCBI Taxonomy" id="700274"/>
    <lineage>
        <taxon>Bacteria</taxon>
        <taxon>Bacillati</taxon>
        <taxon>Actinomycetota</taxon>
        <taxon>Actinomycetes</taxon>
        <taxon>Pseudonocardiales</taxon>
        <taxon>Pseudonocardiaceae</taxon>
        <taxon>Amycolatopsis</taxon>
    </lineage>
</organism>
<sequence>MSTETLPDAGGQWHRLDRRMLLIRPVLDVVKSLPVLIGTVILGRGNGWEWFGLGVTALTVFVGVSHVLTSRYRIADGQVEWTTGLLLRKHRAIPLDRVRTVDVTSEPKHRLFSLSAVRIGTGRHSPAQGANGDQLVLDAVSRTEADRLRTVLLHRKEITTEAEAPPPEQVVAEVDRRWVRYAPFTLSGLAVVGAIFAAVWHFAHQLDIAPENVGPLRDLMDDLADTAVWLIVVVAAVALLVVVSLLSVGGYVLSFWNFKLTRETEGTLHVRRGLITTRSVSIEEERLRGVEVKDPLPLRIAGGARLTAIVGGLREGKGGDKGGGLLLPPAPVGRVHEVAAEVLRENFDPATVPLNRHPRRALTRRLTRAAGGVLILAAALFGLAWIDFLPSWMWQVALGLVPLAALVGWDRYRNLGHAIVGRYLVSRSGSLARTTVAIRREGLTGVVVSRSFFQRRAGLITVTAPIAAGKGGYRVVDVGESAGLAMAEQAAPGLLTPFLRREVQR</sequence>
<dbReference type="InterPro" id="IPR014529">
    <property type="entry name" value="UCP026631"/>
</dbReference>
<keyword evidence="1" id="KW-1133">Transmembrane helix</keyword>
<evidence type="ECO:0000256" key="1">
    <source>
        <dbReference type="SAM" id="Phobius"/>
    </source>
</evidence>
<name>A0ABR9L571_9PSEU</name>
<dbReference type="PANTHER" id="PTHR34473:SF2">
    <property type="entry name" value="UPF0699 TRANSMEMBRANE PROTEIN YDBT"/>
    <property type="match status" value="1"/>
</dbReference>
<reference evidence="3 4" key="1">
    <citation type="submission" date="2020-10" db="EMBL/GenBank/DDBJ databases">
        <title>Sequencing the genomes of 1000 actinobacteria strains.</title>
        <authorList>
            <person name="Klenk H.-P."/>
        </authorList>
    </citation>
    <scope>NUCLEOTIDE SEQUENCE [LARGE SCALE GENOMIC DNA]</scope>
    <source>
        <strain evidence="3 4">DSM 46661</strain>
    </source>
</reference>
<dbReference type="Proteomes" id="UP000656548">
    <property type="component" value="Unassembled WGS sequence"/>
</dbReference>
<evidence type="ECO:0000313" key="4">
    <source>
        <dbReference type="Proteomes" id="UP000656548"/>
    </source>
</evidence>
<feature type="transmembrane region" description="Helical" evidence="1">
    <location>
        <begin position="392"/>
        <end position="409"/>
    </location>
</feature>
<feature type="transmembrane region" description="Helical" evidence="1">
    <location>
        <begin position="21"/>
        <end position="42"/>
    </location>
</feature>
<feature type="domain" description="YdbS-like PH" evidence="2">
    <location>
        <begin position="412"/>
        <end position="479"/>
    </location>
</feature>
<feature type="transmembrane region" description="Helical" evidence="1">
    <location>
        <begin position="366"/>
        <end position="386"/>
    </location>
</feature>
<gene>
    <name evidence="3" type="ORF">H4W30_002920</name>
</gene>
<dbReference type="PIRSF" id="PIRSF026631">
    <property type="entry name" value="UCP026631"/>
    <property type="match status" value="1"/>
</dbReference>
<accession>A0ABR9L571</accession>
<dbReference type="Pfam" id="PF03703">
    <property type="entry name" value="bPH_2"/>
    <property type="match status" value="2"/>
</dbReference>
<evidence type="ECO:0000259" key="2">
    <source>
        <dbReference type="Pfam" id="PF03703"/>
    </source>
</evidence>
<feature type="transmembrane region" description="Helical" evidence="1">
    <location>
        <begin position="227"/>
        <end position="253"/>
    </location>
</feature>
<proteinExistence type="predicted"/>
<keyword evidence="1" id="KW-0812">Transmembrane</keyword>
<dbReference type="InterPro" id="IPR005182">
    <property type="entry name" value="YdbS-like_PH"/>
</dbReference>
<keyword evidence="4" id="KW-1185">Reference proteome</keyword>
<evidence type="ECO:0000313" key="3">
    <source>
        <dbReference type="EMBL" id="MBE1575873.1"/>
    </source>
</evidence>
<feature type="domain" description="YdbS-like PH" evidence="2">
    <location>
        <begin position="69"/>
        <end position="150"/>
    </location>
</feature>
<feature type="transmembrane region" description="Helical" evidence="1">
    <location>
        <begin position="184"/>
        <end position="203"/>
    </location>
</feature>